<feature type="region of interest" description="Disordered" evidence="1">
    <location>
        <begin position="39"/>
        <end position="79"/>
    </location>
</feature>
<keyword evidence="3" id="KW-1185">Reference proteome</keyword>
<accession>A0A0K2SLV7</accession>
<proteinExistence type="predicted"/>
<name>A0A0K2SLV7_LIMPI</name>
<protein>
    <submittedName>
        <fullName evidence="2">Uncharacterized protein</fullName>
    </submittedName>
</protein>
<dbReference type="STRING" id="1555112.LIP_2265"/>
<reference evidence="3" key="2">
    <citation type="journal article" date="2016" name="Int. J. Syst. Evol. Microbiol.">
        <title>Complete genome sequence and cell structure of Limnochorda pilosa, a Gram-negative spore-former within the phylum Firmicutes.</title>
        <authorList>
            <person name="Watanabe M."/>
            <person name="Kojima H."/>
            <person name="Fukui M."/>
        </authorList>
    </citation>
    <scope>NUCLEOTIDE SEQUENCE [LARGE SCALE GENOMIC DNA]</scope>
    <source>
        <strain evidence="3">HC45</strain>
    </source>
</reference>
<feature type="compositionally biased region" description="Polar residues" evidence="1">
    <location>
        <begin position="48"/>
        <end position="63"/>
    </location>
</feature>
<organism evidence="2 3">
    <name type="scientific">Limnochorda pilosa</name>
    <dbReference type="NCBI Taxonomy" id="1555112"/>
    <lineage>
        <taxon>Bacteria</taxon>
        <taxon>Bacillati</taxon>
        <taxon>Bacillota</taxon>
        <taxon>Limnochordia</taxon>
        <taxon>Limnochordales</taxon>
        <taxon>Limnochordaceae</taxon>
        <taxon>Limnochorda</taxon>
    </lineage>
</organism>
<dbReference type="AlphaFoldDB" id="A0A0K2SLV7"/>
<evidence type="ECO:0000256" key="1">
    <source>
        <dbReference type="SAM" id="MobiDB-lite"/>
    </source>
</evidence>
<gene>
    <name evidence="2" type="ORF">LIP_2265</name>
</gene>
<dbReference type="KEGG" id="lpil:LIP_2265"/>
<dbReference type="Proteomes" id="UP000065807">
    <property type="component" value="Chromosome"/>
</dbReference>
<sequence length="79" mass="7968">MVTGGSDCRGENADEPMMGRIRLPYGYVEGLKAAIEGMGRARGEAAQAASTRPDSAQAGTTRNGAPGGPGPAAPEESHP</sequence>
<reference evidence="3" key="1">
    <citation type="submission" date="2015-07" db="EMBL/GenBank/DDBJ databases">
        <title>Complete genome sequence and phylogenetic analysis of Limnochorda pilosa.</title>
        <authorList>
            <person name="Watanabe M."/>
            <person name="Kojima H."/>
            <person name="Fukui M."/>
        </authorList>
    </citation>
    <scope>NUCLEOTIDE SEQUENCE [LARGE SCALE GENOMIC DNA]</scope>
    <source>
        <strain evidence="3">HC45</strain>
    </source>
</reference>
<evidence type="ECO:0000313" key="2">
    <source>
        <dbReference type="EMBL" id="BAS28106.1"/>
    </source>
</evidence>
<evidence type="ECO:0000313" key="3">
    <source>
        <dbReference type="Proteomes" id="UP000065807"/>
    </source>
</evidence>
<dbReference type="EMBL" id="AP014924">
    <property type="protein sequence ID" value="BAS28106.1"/>
    <property type="molecule type" value="Genomic_DNA"/>
</dbReference>